<evidence type="ECO:0000313" key="2">
    <source>
        <dbReference type="EMBL" id="CAF4375865.1"/>
    </source>
</evidence>
<feature type="non-terminal residue" evidence="2">
    <location>
        <position position="1"/>
    </location>
</feature>
<dbReference type="Pfam" id="PF00317">
    <property type="entry name" value="Ribonuc_red_lgN"/>
    <property type="match status" value="1"/>
</dbReference>
<dbReference type="AlphaFoldDB" id="A0A820MIK3"/>
<dbReference type="GO" id="GO:0004748">
    <property type="term" value="F:ribonucleoside-diphosphate reductase activity, thioredoxin disulfide as acceptor"/>
    <property type="evidence" value="ECO:0007669"/>
    <property type="project" value="InterPro"/>
</dbReference>
<dbReference type="InterPro" id="IPR013509">
    <property type="entry name" value="RNR_lsu_N"/>
</dbReference>
<dbReference type="GO" id="GO:0009263">
    <property type="term" value="P:deoxyribonucleotide biosynthetic process"/>
    <property type="evidence" value="ECO:0007669"/>
    <property type="project" value="InterPro"/>
</dbReference>
<name>A0A820MIK3_9BILA</name>
<comment type="caution">
    <text evidence="2">The sequence shown here is derived from an EMBL/GenBank/DDBJ whole genome shotgun (WGS) entry which is preliminary data.</text>
</comment>
<dbReference type="InterPro" id="IPR008926">
    <property type="entry name" value="RNR_R1-su_N"/>
</dbReference>
<dbReference type="SUPFAM" id="SSF48168">
    <property type="entry name" value="R1 subunit of ribonucleotide reductase, N-terminal domain"/>
    <property type="match status" value="1"/>
</dbReference>
<gene>
    <name evidence="2" type="ORF">FNK824_LOCUS43147</name>
</gene>
<dbReference type="InterPro" id="IPR039718">
    <property type="entry name" value="Rrm1"/>
</dbReference>
<sequence length="52" mass="6132">TLECSYLRRINNVIVERPQHMFMRVAVGIHGENIDDAIETYNLLSEKWFTHA</sequence>
<dbReference type="Proteomes" id="UP000663874">
    <property type="component" value="Unassembled WGS sequence"/>
</dbReference>
<accession>A0A820MIK3</accession>
<evidence type="ECO:0000259" key="1">
    <source>
        <dbReference type="Pfam" id="PF00317"/>
    </source>
</evidence>
<protein>
    <recommendedName>
        <fullName evidence="1">Ribonucleotide reductase large subunit N-terminal domain-containing protein</fullName>
    </recommendedName>
</protein>
<dbReference type="Gene3D" id="3.20.70.20">
    <property type="match status" value="1"/>
</dbReference>
<feature type="non-terminal residue" evidence="2">
    <location>
        <position position="52"/>
    </location>
</feature>
<evidence type="ECO:0000313" key="3">
    <source>
        <dbReference type="Proteomes" id="UP000663874"/>
    </source>
</evidence>
<reference evidence="2" key="1">
    <citation type="submission" date="2021-02" db="EMBL/GenBank/DDBJ databases">
        <authorList>
            <person name="Nowell W R."/>
        </authorList>
    </citation>
    <scope>NUCLEOTIDE SEQUENCE</scope>
</reference>
<dbReference type="GO" id="GO:0005524">
    <property type="term" value="F:ATP binding"/>
    <property type="evidence" value="ECO:0007669"/>
    <property type="project" value="InterPro"/>
</dbReference>
<feature type="domain" description="Ribonucleotide reductase large subunit N-terminal" evidence="1">
    <location>
        <begin position="1"/>
        <end position="52"/>
    </location>
</feature>
<dbReference type="GO" id="GO:0005971">
    <property type="term" value="C:ribonucleoside-diphosphate reductase complex"/>
    <property type="evidence" value="ECO:0007669"/>
    <property type="project" value="TreeGrafter"/>
</dbReference>
<proteinExistence type="predicted"/>
<dbReference type="PANTHER" id="PTHR11573">
    <property type="entry name" value="RIBONUCLEOSIDE-DIPHOSPHATE REDUCTASE LARGE CHAIN"/>
    <property type="match status" value="1"/>
</dbReference>
<organism evidence="2 3">
    <name type="scientific">Rotaria sordida</name>
    <dbReference type="NCBI Taxonomy" id="392033"/>
    <lineage>
        <taxon>Eukaryota</taxon>
        <taxon>Metazoa</taxon>
        <taxon>Spiralia</taxon>
        <taxon>Gnathifera</taxon>
        <taxon>Rotifera</taxon>
        <taxon>Eurotatoria</taxon>
        <taxon>Bdelloidea</taxon>
        <taxon>Philodinida</taxon>
        <taxon>Philodinidae</taxon>
        <taxon>Rotaria</taxon>
    </lineage>
</organism>
<dbReference type="EMBL" id="CAJOBE010057308">
    <property type="protein sequence ID" value="CAF4375865.1"/>
    <property type="molecule type" value="Genomic_DNA"/>
</dbReference>
<dbReference type="PANTHER" id="PTHR11573:SF6">
    <property type="entry name" value="RIBONUCLEOSIDE-DIPHOSPHATE REDUCTASE LARGE SUBUNIT"/>
    <property type="match status" value="1"/>
</dbReference>